<keyword evidence="5 9" id="KW-0547">Nucleotide-binding</keyword>
<dbReference type="EC" id="2.8.1.4" evidence="9"/>
<dbReference type="PANTHER" id="PTHR43209">
    <property type="entry name" value="TRNA SULFURTRANSFERASE"/>
    <property type="match status" value="1"/>
</dbReference>
<sequence>MKMIYDHLVVRYGELSLKGKNRRHFETQLFETVKRKMRPFQDLNMAKHFDRIVIELNGQPYEPIVKSLQDIFGIHSISLAVRSENDLEAIQKAALIALNEAMEGKKTFKVTGKRSLKSFPVNSMQLNQEVGGYLLRNTEGFTVDVHNPDVNVKVEVKDTGTYISSKSFEGAGGLPIGVGGKAMLMLSGGIDSPVAGYLTMKRGVRIEGVHFHSPPFTSERAKQKVVDLTQELTRYSGGKIKLHVVPFTKIQQTIKDKIPSSYSMTIMRRVMLRITERLAENNNAMAIANGENLGQVASQTMHSMYAINEVTNMPILRPVITMDKLEIMNISHRIGTYDISIRPYEDCCTIFLPSAPKTKPKREKAIRFEKNIENLEELIEEAVNDVETLILEEGKSTDETFDDLL</sequence>
<evidence type="ECO:0000256" key="7">
    <source>
        <dbReference type="ARBA" id="ARBA00022884"/>
    </source>
</evidence>
<comment type="similarity">
    <text evidence="9">Belongs to the ThiI family.</text>
</comment>
<reference evidence="12 13" key="1">
    <citation type="submission" date="2024-06" db="EMBL/GenBank/DDBJ databases">
        <title>Genomic Encyclopedia of Type Strains, Phase IV (KMG-IV): sequencing the most valuable type-strain genomes for metagenomic binning, comparative biology and taxonomic classification.</title>
        <authorList>
            <person name="Goeker M."/>
        </authorList>
    </citation>
    <scope>NUCLEOTIDE SEQUENCE [LARGE SCALE GENOMIC DNA]</scope>
    <source>
        <strain evidence="12 13">DSM 100124</strain>
    </source>
</reference>
<evidence type="ECO:0000256" key="8">
    <source>
        <dbReference type="ARBA" id="ARBA00022977"/>
    </source>
</evidence>
<keyword evidence="10" id="KW-0175">Coiled coil</keyword>
<feature type="binding site" evidence="9">
    <location>
        <position position="290"/>
    </location>
    <ligand>
        <name>ATP</name>
        <dbReference type="ChEBI" id="CHEBI:30616"/>
    </ligand>
</feature>
<evidence type="ECO:0000256" key="2">
    <source>
        <dbReference type="ARBA" id="ARBA00022490"/>
    </source>
</evidence>
<dbReference type="Pfam" id="PF02926">
    <property type="entry name" value="THUMP"/>
    <property type="match status" value="1"/>
</dbReference>
<comment type="subcellular location">
    <subcellularLocation>
        <location evidence="1 9">Cytoplasm</location>
    </subcellularLocation>
</comment>
<dbReference type="InterPro" id="IPR003720">
    <property type="entry name" value="tRNA_STrfase"/>
</dbReference>
<feature type="domain" description="THUMP" evidence="11">
    <location>
        <begin position="62"/>
        <end position="167"/>
    </location>
</feature>
<keyword evidence="7 9" id="KW-0694">RNA-binding</keyword>
<dbReference type="NCBIfam" id="TIGR00342">
    <property type="entry name" value="tRNA uracil 4-sulfurtransferase ThiI"/>
    <property type="match status" value="1"/>
</dbReference>
<gene>
    <name evidence="9" type="primary">thiI</name>
    <name evidence="12" type="ORF">ABID52_001071</name>
</gene>
<dbReference type="InterPro" id="IPR054173">
    <property type="entry name" value="ThiI_fer"/>
</dbReference>
<feature type="binding site" evidence="9">
    <location>
        <position position="268"/>
    </location>
    <ligand>
        <name>ATP</name>
        <dbReference type="ChEBI" id="CHEBI:30616"/>
    </ligand>
</feature>
<evidence type="ECO:0000256" key="10">
    <source>
        <dbReference type="SAM" id="Coils"/>
    </source>
</evidence>
<comment type="function">
    <text evidence="9">Catalyzes the ATP-dependent transfer of a sulfur to tRNA to produce 4-thiouridine in position 8 of tRNAs, which functions as a near-UV photosensor. Also catalyzes the transfer of sulfur to the sulfur carrier protein ThiS, forming ThiS-thiocarboxylate. This is a step in the synthesis of thiazole, in the thiamine biosynthesis pathway. The sulfur is donated as persulfide by IscS.</text>
</comment>
<keyword evidence="4 9" id="KW-0808">Transferase</keyword>
<accession>A0ABV2LFX1</accession>
<evidence type="ECO:0000256" key="3">
    <source>
        <dbReference type="ARBA" id="ARBA00022555"/>
    </source>
</evidence>
<dbReference type="InterPro" id="IPR004114">
    <property type="entry name" value="THUMP_dom"/>
</dbReference>
<feature type="binding site" evidence="9">
    <location>
        <begin position="185"/>
        <end position="186"/>
    </location>
    <ligand>
        <name>ATP</name>
        <dbReference type="ChEBI" id="CHEBI:30616"/>
    </ligand>
</feature>
<dbReference type="HAMAP" id="MF_00021">
    <property type="entry name" value="ThiI"/>
    <property type="match status" value="1"/>
</dbReference>
<proteinExistence type="inferred from homology"/>
<comment type="caution">
    <text evidence="12">The sequence shown here is derived from an EMBL/GenBank/DDBJ whole genome shotgun (WGS) entry which is preliminary data.</text>
</comment>
<dbReference type="EMBL" id="JBEPMP010000001">
    <property type="protein sequence ID" value="MET3727490.1"/>
    <property type="molecule type" value="Genomic_DNA"/>
</dbReference>
<feature type="binding site" evidence="9">
    <location>
        <begin position="210"/>
        <end position="211"/>
    </location>
    <ligand>
        <name>ATP</name>
        <dbReference type="ChEBI" id="CHEBI:30616"/>
    </ligand>
</feature>
<dbReference type="InterPro" id="IPR014729">
    <property type="entry name" value="Rossmann-like_a/b/a_fold"/>
</dbReference>
<keyword evidence="6 9" id="KW-0067">ATP-binding</keyword>
<dbReference type="SMART" id="SM00981">
    <property type="entry name" value="THUMP"/>
    <property type="match status" value="1"/>
</dbReference>
<feature type="binding site" evidence="9">
    <location>
        <position position="299"/>
    </location>
    <ligand>
        <name>ATP</name>
        <dbReference type="ChEBI" id="CHEBI:30616"/>
    </ligand>
</feature>
<dbReference type="InterPro" id="IPR020536">
    <property type="entry name" value="ThiI_AANH"/>
</dbReference>
<evidence type="ECO:0000313" key="13">
    <source>
        <dbReference type="Proteomes" id="UP001549097"/>
    </source>
</evidence>
<dbReference type="Pfam" id="PF22025">
    <property type="entry name" value="ThiI_fer"/>
    <property type="match status" value="1"/>
</dbReference>
<dbReference type="InterPro" id="IPR049961">
    <property type="entry name" value="ThiI_N"/>
</dbReference>
<feature type="coiled-coil region" evidence="10">
    <location>
        <begin position="365"/>
        <end position="392"/>
    </location>
</feature>
<evidence type="ECO:0000256" key="9">
    <source>
        <dbReference type="HAMAP-Rule" id="MF_00021"/>
    </source>
</evidence>
<dbReference type="CDD" id="cd11716">
    <property type="entry name" value="THUMP_ThiI"/>
    <property type="match status" value="1"/>
</dbReference>
<evidence type="ECO:0000256" key="6">
    <source>
        <dbReference type="ARBA" id="ARBA00022840"/>
    </source>
</evidence>
<dbReference type="Proteomes" id="UP001549097">
    <property type="component" value="Unassembled WGS sequence"/>
</dbReference>
<dbReference type="SUPFAM" id="SSF143437">
    <property type="entry name" value="THUMP domain-like"/>
    <property type="match status" value="1"/>
</dbReference>
<organism evidence="12 13">
    <name type="scientific">Fictibacillus halophilus</name>
    <dbReference type="NCBI Taxonomy" id="1610490"/>
    <lineage>
        <taxon>Bacteria</taxon>
        <taxon>Bacillati</taxon>
        <taxon>Bacillota</taxon>
        <taxon>Bacilli</taxon>
        <taxon>Bacillales</taxon>
        <taxon>Fictibacillaceae</taxon>
        <taxon>Fictibacillus</taxon>
    </lineage>
</organism>
<comment type="catalytic activity">
    <reaction evidence="9">
        <text>[ThiS sulfur-carrier protein]-C-terminal Gly-Gly-AMP + S-sulfanyl-L-cysteinyl-[cysteine desulfurase] + AH2 = [ThiS sulfur-carrier protein]-C-terminal-Gly-aminoethanethioate + L-cysteinyl-[cysteine desulfurase] + A + AMP + 2 H(+)</text>
        <dbReference type="Rhea" id="RHEA:43340"/>
        <dbReference type="Rhea" id="RHEA-COMP:12157"/>
        <dbReference type="Rhea" id="RHEA-COMP:12158"/>
        <dbReference type="Rhea" id="RHEA-COMP:12910"/>
        <dbReference type="Rhea" id="RHEA-COMP:19908"/>
        <dbReference type="ChEBI" id="CHEBI:13193"/>
        <dbReference type="ChEBI" id="CHEBI:15378"/>
        <dbReference type="ChEBI" id="CHEBI:17499"/>
        <dbReference type="ChEBI" id="CHEBI:29950"/>
        <dbReference type="ChEBI" id="CHEBI:61963"/>
        <dbReference type="ChEBI" id="CHEBI:90618"/>
        <dbReference type="ChEBI" id="CHEBI:232372"/>
        <dbReference type="ChEBI" id="CHEBI:456215"/>
    </reaction>
</comment>
<keyword evidence="3 9" id="KW-0820">tRNA-binding</keyword>
<name>A0ABV2LFX1_9BACL</name>
<dbReference type="SUPFAM" id="SSF52402">
    <property type="entry name" value="Adenine nucleotide alpha hydrolases-like"/>
    <property type="match status" value="1"/>
</dbReference>
<dbReference type="PROSITE" id="PS51165">
    <property type="entry name" value="THUMP"/>
    <property type="match status" value="1"/>
</dbReference>
<comment type="catalytic activity">
    <reaction evidence="9">
        <text>[ThiI sulfur-carrier protein]-S-sulfanyl-L-cysteine + a uridine in tRNA + 2 reduced [2Fe-2S]-[ferredoxin] + ATP + H(+) = [ThiI sulfur-carrier protein]-L-cysteine + a 4-thiouridine in tRNA + 2 oxidized [2Fe-2S]-[ferredoxin] + AMP + diphosphate</text>
        <dbReference type="Rhea" id="RHEA:24176"/>
        <dbReference type="Rhea" id="RHEA-COMP:10000"/>
        <dbReference type="Rhea" id="RHEA-COMP:10001"/>
        <dbReference type="Rhea" id="RHEA-COMP:13337"/>
        <dbReference type="Rhea" id="RHEA-COMP:13338"/>
        <dbReference type="Rhea" id="RHEA-COMP:13339"/>
        <dbReference type="Rhea" id="RHEA-COMP:13340"/>
        <dbReference type="ChEBI" id="CHEBI:15378"/>
        <dbReference type="ChEBI" id="CHEBI:29950"/>
        <dbReference type="ChEBI" id="CHEBI:30616"/>
        <dbReference type="ChEBI" id="CHEBI:33019"/>
        <dbReference type="ChEBI" id="CHEBI:33737"/>
        <dbReference type="ChEBI" id="CHEBI:33738"/>
        <dbReference type="ChEBI" id="CHEBI:61963"/>
        <dbReference type="ChEBI" id="CHEBI:65315"/>
        <dbReference type="ChEBI" id="CHEBI:136798"/>
        <dbReference type="ChEBI" id="CHEBI:456215"/>
        <dbReference type="EC" id="2.8.1.4"/>
    </reaction>
</comment>
<evidence type="ECO:0000256" key="1">
    <source>
        <dbReference type="ARBA" id="ARBA00004496"/>
    </source>
</evidence>
<dbReference type="InterPro" id="IPR050102">
    <property type="entry name" value="tRNA_sulfurtransferase_ThiI"/>
</dbReference>
<keyword evidence="2 9" id="KW-0963">Cytoplasm</keyword>
<protein>
    <recommendedName>
        <fullName evidence="9">Probable tRNA sulfurtransferase</fullName>
        <ecNumber evidence="9">2.8.1.4</ecNumber>
    </recommendedName>
    <alternativeName>
        <fullName evidence="9">Sulfur carrier protein ThiS sulfurtransferase</fullName>
    </alternativeName>
    <alternativeName>
        <fullName evidence="9">Thiamine biosynthesis protein ThiI</fullName>
    </alternativeName>
    <alternativeName>
        <fullName evidence="9">tRNA 4-thiouridine synthase</fullName>
    </alternativeName>
</protein>
<keyword evidence="13" id="KW-1185">Reference proteome</keyword>
<keyword evidence="8 9" id="KW-0784">Thiamine biosynthesis</keyword>
<evidence type="ECO:0000256" key="5">
    <source>
        <dbReference type="ARBA" id="ARBA00022741"/>
    </source>
</evidence>
<dbReference type="PANTHER" id="PTHR43209:SF1">
    <property type="entry name" value="TRNA SULFURTRANSFERASE"/>
    <property type="match status" value="1"/>
</dbReference>
<evidence type="ECO:0000259" key="11">
    <source>
        <dbReference type="PROSITE" id="PS51165"/>
    </source>
</evidence>
<evidence type="ECO:0000313" key="12">
    <source>
        <dbReference type="EMBL" id="MET3727490.1"/>
    </source>
</evidence>
<dbReference type="Pfam" id="PF02568">
    <property type="entry name" value="ThiI"/>
    <property type="match status" value="1"/>
</dbReference>
<dbReference type="InterPro" id="IPR049962">
    <property type="entry name" value="THUMP_ThiI"/>
</dbReference>
<dbReference type="Gene3D" id="3.30.2130.30">
    <property type="match status" value="1"/>
</dbReference>
<evidence type="ECO:0000256" key="4">
    <source>
        <dbReference type="ARBA" id="ARBA00022679"/>
    </source>
</evidence>
<dbReference type="Gene3D" id="3.40.50.620">
    <property type="entry name" value="HUPs"/>
    <property type="match status" value="1"/>
</dbReference>
<dbReference type="CDD" id="cd01712">
    <property type="entry name" value="PPase_ThiI"/>
    <property type="match status" value="1"/>
</dbReference>
<comment type="pathway">
    <text evidence="9">Cofactor biosynthesis; thiamine diphosphate biosynthesis.</text>
</comment>